<evidence type="ECO:0008006" key="6">
    <source>
        <dbReference type="Google" id="ProtNLM"/>
    </source>
</evidence>
<gene>
    <name evidence="4" type="ORF">RGQ29_029397</name>
</gene>
<dbReference type="SUPFAM" id="SSF53098">
    <property type="entry name" value="Ribonuclease H-like"/>
    <property type="match status" value="1"/>
</dbReference>
<evidence type="ECO:0000259" key="3">
    <source>
        <dbReference type="Pfam" id="PF14291"/>
    </source>
</evidence>
<dbReference type="Proteomes" id="UP001324115">
    <property type="component" value="Unassembled WGS sequence"/>
</dbReference>
<feature type="chain" id="PRO_5042989742" description="Zinc finger MYM-type protein 1-like" evidence="1">
    <location>
        <begin position="20"/>
        <end position="443"/>
    </location>
</feature>
<dbReference type="InterPro" id="IPR025398">
    <property type="entry name" value="DUF4371"/>
</dbReference>
<dbReference type="InterPro" id="IPR012337">
    <property type="entry name" value="RNaseH-like_sf"/>
</dbReference>
<dbReference type="PANTHER" id="PTHR11697:SF230">
    <property type="entry name" value="ZINC FINGER, MYM DOMAIN CONTAINING 1"/>
    <property type="match status" value="1"/>
</dbReference>
<dbReference type="InterPro" id="IPR055298">
    <property type="entry name" value="AtLOH3-like"/>
</dbReference>
<evidence type="ECO:0000256" key="1">
    <source>
        <dbReference type="SAM" id="SignalP"/>
    </source>
</evidence>
<dbReference type="InterPro" id="IPR008906">
    <property type="entry name" value="HATC_C_dom"/>
</dbReference>
<organism evidence="4 5">
    <name type="scientific">Quercus rubra</name>
    <name type="common">Northern red oak</name>
    <name type="synonym">Quercus borealis</name>
    <dbReference type="NCBI Taxonomy" id="3512"/>
    <lineage>
        <taxon>Eukaryota</taxon>
        <taxon>Viridiplantae</taxon>
        <taxon>Streptophyta</taxon>
        <taxon>Embryophyta</taxon>
        <taxon>Tracheophyta</taxon>
        <taxon>Spermatophyta</taxon>
        <taxon>Magnoliopsida</taxon>
        <taxon>eudicotyledons</taxon>
        <taxon>Gunneridae</taxon>
        <taxon>Pentapetalae</taxon>
        <taxon>rosids</taxon>
        <taxon>fabids</taxon>
        <taxon>Fagales</taxon>
        <taxon>Fagaceae</taxon>
        <taxon>Quercus</taxon>
    </lineage>
</organism>
<accession>A0AAN7EUV4</accession>
<dbReference type="GO" id="GO:0046983">
    <property type="term" value="F:protein dimerization activity"/>
    <property type="evidence" value="ECO:0007669"/>
    <property type="project" value="InterPro"/>
</dbReference>
<evidence type="ECO:0000259" key="2">
    <source>
        <dbReference type="Pfam" id="PF05699"/>
    </source>
</evidence>
<sequence>MLCMLETLLALTLKNEICAVLSRYNLHIENIRGQGYDGASNMRGEWNGLQALFLKDCPYAYYVHCMAHRLQLALVTASREVKDVHQFFDHLVNIINIVVGSSKRNDELQHAQAEQVENMIASNEIETGRGANQIVINTISEEGANYKQRGDAEGAYQVLTSFEFILILHLMKEIMGITNVLCQALQQQSQDLLNAMHLVSTTKSLIQKLRNDGWKPLLASVISFCEQHEIDIPDMNARYTKGRGRYRRQYDDLTMEHHFRIGIFTVAIDFQLQELKSRFCELTTELVILSSVLNPKDAFRLFKIVDICNLVKKYYPQDFTEHEQELLESQLRHYELDVIKHPDFQNISTISELCRGLKISRKSKIYFLIDRLIRLVLTLPVSTATTERAFSAMKLLKTRLRNRMEDELLADNMIVYIEKEIAGNFTIEMIMDEFYSMKNRRQA</sequence>
<protein>
    <recommendedName>
        <fullName evidence="6">Zinc finger MYM-type protein 1-like</fullName>
    </recommendedName>
</protein>
<comment type="caution">
    <text evidence="4">The sequence shown here is derived from an EMBL/GenBank/DDBJ whole genome shotgun (WGS) entry which is preliminary data.</text>
</comment>
<proteinExistence type="predicted"/>
<feature type="signal peptide" evidence="1">
    <location>
        <begin position="1"/>
        <end position="19"/>
    </location>
</feature>
<reference evidence="4 5" key="1">
    <citation type="journal article" date="2023" name="G3 (Bethesda)">
        <title>A haplotype-resolved chromosome-scale genome for Quercus rubra L. provides insights into the genetics of adaptive traits for red oak species.</title>
        <authorList>
            <person name="Kapoor B."/>
            <person name="Jenkins J."/>
            <person name="Schmutz J."/>
            <person name="Zhebentyayeva T."/>
            <person name="Kuelheim C."/>
            <person name="Coggeshall M."/>
            <person name="Heim C."/>
            <person name="Lasky J.R."/>
            <person name="Leites L."/>
            <person name="Islam-Faridi N."/>
            <person name="Romero-Severson J."/>
            <person name="DeLeo V.L."/>
            <person name="Lucas S.M."/>
            <person name="Lazic D."/>
            <person name="Gailing O."/>
            <person name="Carlson J."/>
            <person name="Staton M."/>
        </authorList>
    </citation>
    <scope>NUCLEOTIDE SEQUENCE [LARGE SCALE GENOMIC DNA]</scope>
    <source>
        <strain evidence="4">Pseudo-F2</strain>
    </source>
</reference>
<feature type="domain" description="DUF4371" evidence="3">
    <location>
        <begin position="10"/>
        <end position="48"/>
    </location>
</feature>
<evidence type="ECO:0000313" key="5">
    <source>
        <dbReference type="Proteomes" id="UP001324115"/>
    </source>
</evidence>
<dbReference type="Pfam" id="PF14291">
    <property type="entry name" value="DUF4371"/>
    <property type="match status" value="1"/>
</dbReference>
<dbReference type="EMBL" id="JAXUIC010000008">
    <property type="protein sequence ID" value="KAK4579718.1"/>
    <property type="molecule type" value="Genomic_DNA"/>
</dbReference>
<dbReference type="AlphaFoldDB" id="A0AAN7EUV4"/>
<keyword evidence="1" id="KW-0732">Signal</keyword>
<evidence type="ECO:0000313" key="4">
    <source>
        <dbReference type="EMBL" id="KAK4579718.1"/>
    </source>
</evidence>
<feature type="domain" description="HAT C-terminal dimerisation" evidence="2">
    <location>
        <begin position="361"/>
        <end position="420"/>
    </location>
</feature>
<dbReference type="Pfam" id="PF05699">
    <property type="entry name" value="Dimer_Tnp_hAT"/>
    <property type="match status" value="1"/>
</dbReference>
<dbReference type="PANTHER" id="PTHR11697">
    <property type="entry name" value="GENERAL TRANSCRIPTION FACTOR 2-RELATED ZINC FINGER PROTEIN"/>
    <property type="match status" value="1"/>
</dbReference>
<name>A0AAN7EUV4_QUERU</name>
<keyword evidence="5" id="KW-1185">Reference proteome</keyword>